<dbReference type="PANTHER" id="PTHR40072">
    <property type="entry name" value="MOLYBDOPTERIN-GUANINE DINUCLEOTIDE BIOSYNTHESIS ADAPTER PROTEIN-RELATED"/>
    <property type="match status" value="1"/>
</dbReference>
<dbReference type="Gene3D" id="3.40.50.300">
    <property type="entry name" value="P-loop containing nucleotide triphosphate hydrolases"/>
    <property type="match status" value="1"/>
</dbReference>
<proteinExistence type="predicted"/>
<dbReference type="PANTHER" id="PTHR40072:SF1">
    <property type="entry name" value="MOLYBDOPTERIN-GUANINE DINUCLEOTIDE BIOSYNTHESIS ADAPTER PROTEIN"/>
    <property type="match status" value="1"/>
</dbReference>
<protein>
    <submittedName>
        <fullName evidence="2">Molybdopterin-guanine dinucleotide biosynthesis protein B</fullName>
    </submittedName>
</protein>
<dbReference type="AlphaFoldDB" id="A0A450ZA71"/>
<sequence length="184" mass="20509">MCDNRSIPVLGFIAFSGMGKTTLLVKLIPLLREQGFRVGLIKHCHHDFEIDKPGKDSYQLRLAGANPVLVGSRHRWALMEETPGQDEPVLENLLVHFNRDKPDIILVEGFKHERFPKIEVHRPSLGKPLLYSEDPAVIAIASDDIISETVPIPVLDLNRPDQIAAFIINTMITATIGKDIGEFG</sequence>
<dbReference type="InterPro" id="IPR004435">
    <property type="entry name" value="MobB_dom"/>
</dbReference>
<feature type="domain" description="Molybdopterin-guanine dinucleotide biosynthesis protein B (MobB)" evidence="1">
    <location>
        <begin position="9"/>
        <end position="143"/>
    </location>
</feature>
<dbReference type="GO" id="GO:0006777">
    <property type="term" value="P:Mo-molybdopterin cofactor biosynthetic process"/>
    <property type="evidence" value="ECO:0007669"/>
    <property type="project" value="InterPro"/>
</dbReference>
<evidence type="ECO:0000313" key="2">
    <source>
        <dbReference type="EMBL" id="VFK50706.1"/>
    </source>
</evidence>
<reference evidence="2" key="1">
    <citation type="submission" date="2019-02" db="EMBL/GenBank/DDBJ databases">
        <authorList>
            <person name="Gruber-Vodicka R. H."/>
            <person name="Seah K. B. B."/>
        </authorList>
    </citation>
    <scope>NUCLEOTIDE SEQUENCE</scope>
    <source>
        <strain evidence="2">BECK_BY1</strain>
    </source>
</reference>
<evidence type="ECO:0000259" key="1">
    <source>
        <dbReference type="Pfam" id="PF03205"/>
    </source>
</evidence>
<accession>A0A450ZA71</accession>
<dbReference type="EMBL" id="CAADFX010000001">
    <property type="protein sequence ID" value="VFK50706.1"/>
    <property type="molecule type" value="Genomic_DNA"/>
</dbReference>
<name>A0A450ZA71_9GAMM</name>
<dbReference type="SUPFAM" id="SSF52540">
    <property type="entry name" value="P-loop containing nucleoside triphosphate hydrolases"/>
    <property type="match status" value="1"/>
</dbReference>
<dbReference type="GO" id="GO:0005525">
    <property type="term" value="F:GTP binding"/>
    <property type="evidence" value="ECO:0007669"/>
    <property type="project" value="InterPro"/>
</dbReference>
<dbReference type="FunFam" id="3.40.50.300:FF:000920">
    <property type="entry name" value="Molybdopterin-guanine dinucleotide biosynthesis protein B"/>
    <property type="match status" value="1"/>
</dbReference>
<dbReference type="CDD" id="cd03116">
    <property type="entry name" value="MobB"/>
    <property type="match status" value="1"/>
</dbReference>
<dbReference type="InterPro" id="IPR027417">
    <property type="entry name" value="P-loop_NTPase"/>
</dbReference>
<gene>
    <name evidence="2" type="ORF">BECKTUN1418D_GA0071000_100132</name>
</gene>
<dbReference type="Pfam" id="PF03205">
    <property type="entry name" value="MobB"/>
    <property type="match status" value="1"/>
</dbReference>
<organism evidence="2">
    <name type="scientific">Candidatus Kentrum sp. TUN</name>
    <dbReference type="NCBI Taxonomy" id="2126343"/>
    <lineage>
        <taxon>Bacteria</taxon>
        <taxon>Pseudomonadati</taxon>
        <taxon>Pseudomonadota</taxon>
        <taxon>Gammaproteobacteria</taxon>
        <taxon>Candidatus Kentrum</taxon>
    </lineage>
</organism>
<dbReference type="NCBIfam" id="TIGR00176">
    <property type="entry name" value="mobB"/>
    <property type="match status" value="1"/>
</dbReference>
<dbReference type="InterPro" id="IPR052539">
    <property type="entry name" value="MGD_biosynthesis_adapter"/>
</dbReference>